<comment type="caution">
    <text evidence="7">The sequence shown here is derived from an EMBL/GenBank/DDBJ whole genome shotgun (WGS) entry which is preliminary data.</text>
</comment>
<dbReference type="PRINTS" id="PR00411">
    <property type="entry name" value="PNDRDTASEI"/>
</dbReference>
<dbReference type="SUPFAM" id="SSF51905">
    <property type="entry name" value="FAD/NAD(P)-binding domain"/>
    <property type="match status" value="1"/>
</dbReference>
<keyword evidence="8" id="KW-1185">Reference proteome</keyword>
<dbReference type="InterPro" id="IPR028202">
    <property type="entry name" value="Reductase_C"/>
</dbReference>
<proteinExistence type="predicted"/>
<dbReference type="Proteomes" id="UP000619743">
    <property type="component" value="Unassembled WGS sequence"/>
</dbReference>
<evidence type="ECO:0000313" key="8">
    <source>
        <dbReference type="Proteomes" id="UP000619743"/>
    </source>
</evidence>
<reference evidence="8" key="1">
    <citation type="journal article" date="2019" name="Int. J. Syst. Evol. Microbiol.">
        <title>The Global Catalogue of Microorganisms (GCM) 10K type strain sequencing project: providing services to taxonomists for standard genome sequencing and annotation.</title>
        <authorList>
            <consortium name="The Broad Institute Genomics Platform"/>
            <consortium name="The Broad Institute Genome Sequencing Center for Infectious Disease"/>
            <person name="Wu L."/>
            <person name="Ma J."/>
        </authorList>
    </citation>
    <scope>NUCLEOTIDE SEQUENCE [LARGE SCALE GENOMIC DNA]</scope>
    <source>
        <strain evidence="8">CGMCC 1.10130</strain>
    </source>
</reference>
<evidence type="ECO:0000259" key="5">
    <source>
        <dbReference type="Pfam" id="PF07992"/>
    </source>
</evidence>
<dbReference type="PANTHER" id="PTHR43557:SF2">
    <property type="entry name" value="RIESKE DOMAIN-CONTAINING PROTEIN-RELATED"/>
    <property type="match status" value="1"/>
</dbReference>
<dbReference type="AlphaFoldDB" id="A0A8J2U322"/>
<comment type="cofactor">
    <cofactor evidence="1">
        <name>FAD</name>
        <dbReference type="ChEBI" id="CHEBI:57692"/>
    </cofactor>
</comment>
<keyword evidence="4" id="KW-0560">Oxidoreductase</keyword>
<dbReference type="Gene3D" id="3.50.50.60">
    <property type="entry name" value="FAD/NAD(P)-binding domain"/>
    <property type="match status" value="2"/>
</dbReference>
<evidence type="ECO:0000256" key="3">
    <source>
        <dbReference type="ARBA" id="ARBA00022827"/>
    </source>
</evidence>
<dbReference type="GO" id="GO:0005737">
    <property type="term" value="C:cytoplasm"/>
    <property type="evidence" value="ECO:0007669"/>
    <property type="project" value="TreeGrafter"/>
</dbReference>
<feature type="domain" description="Reductase C-terminal" evidence="6">
    <location>
        <begin position="335"/>
        <end position="416"/>
    </location>
</feature>
<dbReference type="SUPFAM" id="SSF55424">
    <property type="entry name" value="FAD/NAD-linked reductases, dimerisation (C-terminal) domain"/>
    <property type="match status" value="1"/>
</dbReference>
<organism evidence="7 8">
    <name type="scientific">Neiella marina</name>
    <dbReference type="NCBI Taxonomy" id="508461"/>
    <lineage>
        <taxon>Bacteria</taxon>
        <taxon>Pseudomonadati</taxon>
        <taxon>Pseudomonadota</taxon>
        <taxon>Gammaproteobacteria</taxon>
        <taxon>Alteromonadales</taxon>
        <taxon>Echinimonadaceae</taxon>
        <taxon>Neiella</taxon>
    </lineage>
</organism>
<evidence type="ECO:0000256" key="2">
    <source>
        <dbReference type="ARBA" id="ARBA00022630"/>
    </source>
</evidence>
<keyword evidence="3" id="KW-0274">FAD</keyword>
<sequence length="422" mass="46372">MKNIDMSDHLNQTCVIIGASHAGVNAAFALRKEGWSGPITLIDADPHLPYHRPPLSKAYLTSDDDINSHLLKPISSYQQNDIELKLGVAVEELDAKTNTLLLANGEQLTFGKLIIATGAHAFVPPIAGLADAKNVFTLRNAEDVNRIRETYRNLAEQQRQRVAVIGGGYIGLETAASLRKMGADVTVIERESRILARVTTAQMSKFFTDLHQQRGVDIATDKQVDAISVSDSGYVLRCADATEIQCDMVIIGVGVSVNTKLAAQAELMLENGIAVNAYGQTSNPAIYAIGDCSYHHNPHYDRKLRLESVQNAVDQAKVAAAHLCGKPQTYDAIPWFWSDQYDVKLQMVGLSDDHDEAITRQEIEPNKFSVWYFKQHELVAVDAVNQAKAYVLGTKLIKTRQAVNKAHVADTSIELKLANLID</sequence>
<dbReference type="InterPro" id="IPR023753">
    <property type="entry name" value="FAD/NAD-binding_dom"/>
</dbReference>
<evidence type="ECO:0000259" key="6">
    <source>
        <dbReference type="Pfam" id="PF14759"/>
    </source>
</evidence>
<dbReference type="PRINTS" id="PR00368">
    <property type="entry name" value="FADPNR"/>
</dbReference>
<dbReference type="Pfam" id="PF14759">
    <property type="entry name" value="Reductase_C"/>
    <property type="match status" value="1"/>
</dbReference>
<keyword evidence="2" id="KW-0285">Flavoprotein</keyword>
<dbReference type="Gene3D" id="3.30.390.30">
    <property type="match status" value="1"/>
</dbReference>
<dbReference type="EMBL" id="BMDX01000003">
    <property type="protein sequence ID" value="GGA68936.1"/>
    <property type="molecule type" value="Genomic_DNA"/>
</dbReference>
<dbReference type="InterPro" id="IPR036188">
    <property type="entry name" value="FAD/NAD-bd_sf"/>
</dbReference>
<feature type="domain" description="FAD/NAD(P)-binding" evidence="5">
    <location>
        <begin position="14"/>
        <end position="316"/>
    </location>
</feature>
<name>A0A8J2U322_9GAMM</name>
<dbReference type="GO" id="GO:0016651">
    <property type="term" value="F:oxidoreductase activity, acting on NAD(P)H"/>
    <property type="evidence" value="ECO:0007669"/>
    <property type="project" value="TreeGrafter"/>
</dbReference>
<protein>
    <submittedName>
        <fullName evidence="7">Putative ferredoxin reductase</fullName>
    </submittedName>
</protein>
<gene>
    <name evidence="7" type="ORF">GCM10011369_08200</name>
</gene>
<dbReference type="InterPro" id="IPR016156">
    <property type="entry name" value="FAD/NAD-linked_Rdtase_dimer_sf"/>
</dbReference>
<evidence type="ECO:0000256" key="1">
    <source>
        <dbReference type="ARBA" id="ARBA00001974"/>
    </source>
</evidence>
<dbReference type="Pfam" id="PF07992">
    <property type="entry name" value="Pyr_redox_2"/>
    <property type="match status" value="1"/>
</dbReference>
<accession>A0A8J2U322</accession>
<evidence type="ECO:0000256" key="4">
    <source>
        <dbReference type="ARBA" id="ARBA00023002"/>
    </source>
</evidence>
<evidence type="ECO:0000313" key="7">
    <source>
        <dbReference type="EMBL" id="GGA68936.1"/>
    </source>
</evidence>
<dbReference type="InterPro" id="IPR050446">
    <property type="entry name" value="FAD-oxidoreductase/Apoptosis"/>
</dbReference>
<dbReference type="PANTHER" id="PTHR43557">
    <property type="entry name" value="APOPTOSIS-INDUCING FACTOR 1"/>
    <property type="match status" value="1"/>
</dbReference>